<evidence type="ECO:0000313" key="11">
    <source>
        <dbReference type="Proteomes" id="UP001519289"/>
    </source>
</evidence>
<proteinExistence type="inferred from homology"/>
<feature type="domain" description="MacB-like periplasmic core" evidence="9">
    <location>
        <begin position="4"/>
        <end position="202"/>
    </location>
</feature>
<keyword evidence="11" id="KW-1185">Reference proteome</keyword>
<keyword evidence="5 7" id="KW-0472">Membrane</keyword>
<evidence type="ECO:0000256" key="5">
    <source>
        <dbReference type="ARBA" id="ARBA00023136"/>
    </source>
</evidence>
<reference evidence="10 11" key="1">
    <citation type="submission" date="2021-03" db="EMBL/GenBank/DDBJ databases">
        <title>Genomic Encyclopedia of Type Strains, Phase IV (KMG-IV): sequencing the most valuable type-strain genomes for metagenomic binning, comparative biology and taxonomic classification.</title>
        <authorList>
            <person name="Goeker M."/>
        </authorList>
    </citation>
    <scope>NUCLEOTIDE SEQUENCE [LARGE SCALE GENOMIC DNA]</scope>
    <source>
        <strain evidence="10 11">DSM 27138</strain>
    </source>
</reference>
<evidence type="ECO:0000256" key="1">
    <source>
        <dbReference type="ARBA" id="ARBA00004651"/>
    </source>
</evidence>
<dbReference type="Pfam" id="PF12704">
    <property type="entry name" value="MacB_PCD"/>
    <property type="match status" value="1"/>
</dbReference>
<evidence type="ECO:0000256" key="6">
    <source>
        <dbReference type="ARBA" id="ARBA00038076"/>
    </source>
</evidence>
<evidence type="ECO:0000256" key="4">
    <source>
        <dbReference type="ARBA" id="ARBA00022989"/>
    </source>
</evidence>
<dbReference type="PANTHER" id="PTHR30572">
    <property type="entry name" value="MEMBRANE COMPONENT OF TRANSPORTER-RELATED"/>
    <property type="match status" value="1"/>
</dbReference>
<evidence type="ECO:0000313" key="10">
    <source>
        <dbReference type="EMBL" id="MBP2018932.1"/>
    </source>
</evidence>
<feature type="domain" description="ABC3 transporter permease C-terminal" evidence="8">
    <location>
        <begin position="236"/>
        <end position="341"/>
    </location>
</feature>
<feature type="transmembrane region" description="Helical" evidence="7">
    <location>
        <begin position="276"/>
        <end position="304"/>
    </location>
</feature>
<dbReference type="InterPro" id="IPR025857">
    <property type="entry name" value="MacB_PCD"/>
</dbReference>
<feature type="transmembrane region" description="Helical" evidence="7">
    <location>
        <begin position="310"/>
        <end position="334"/>
    </location>
</feature>
<comment type="caution">
    <text evidence="10">The sequence shown here is derived from an EMBL/GenBank/DDBJ whole genome shotgun (WGS) entry which is preliminary data.</text>
</comment>
<keyword evidence="4 7" id="KW-1133">Transmembrane helix</keyword>
<sequence>MQLFVVITSILNYTIKDLEQELAKYAGQMFVQVDTGVSTGEEFPPQTGSISLADSDAIIEAVAARIDPERSTPVVFQVIGKPAYPNGPPQAMAVGLLPGREAAYTRAPAASGSAALPASGGVVLGAAAAEYFNVDQVGATVTIGGEAFEVTGILEEQQDRVSNPVVLMALEDALRVMNQANPTALLLTVSNIGDVSALAEDIGSAFPDMRVITQAEIARNLDESLAGTRTFMSLINYTVLAAAIVLVSIVMYMAVMERTRELGILRAIGAGRSRVLGSLLLEAMVLSFVGGLIGNGAGQLLLIYAWKADFMVSGATAAAGVVAAAAIGGLGALIPAFKATQAVPNEALRYE</sequence>
<dbReference type="InterPro" id="IPR003838">
    <property type="entry name" value="ABC3_permease_C"/>
</dbReference>
<evidence type="ECO:0000256" key="2">
    <source>
        <dbReference type="ARBA" id="ARBA00022475"/>
    </source>
</evidence>
<keyword evidence="2" id="KW-1003">Cell membrane</keyword>
<feature type="transmembrane region" description="Helical" evidence="7">
    <location>
        <begin position="234"/>
        <end position="255"/>
    </location>
</feature>
<dbReference type="Proteomes" id="UP001519289">
    <property type="component" value="Unassembled WGS sequence"/>
</dbReference>
<dbReference type="InterPro" id="IPR050250">
    <property type="entry name" value="Macrolide_Exporter_MacB"/>
</dbReference>
<evidence type="ECO:0000256" key="3">
    <source>
        <dbReference type="ARBA" id="ARBA00022692"/>
    </source>
</evidence>
<comment type="subcellular location">
    <subcellularLocation>
        <location evidence="1">Cell membrane</location>
        <topology evidence="1">Multi-pass membrane protein</topology>
    </subcellularLocation>
</comment>
<name>A0ABS4JTR3_9FIRM</name>
<evidence type="ECO:0000259" key="9">
    <source>
        <dbReference type="Pfam" id="PF12704"/>
    </source>
</evidence>
<accession>A0ABS4JTR3</accession>
<gene>
    <name evidence="10" type="ORF">J2Z79_002347</name>
</gene>
<keyword evidence="3 7" id="KW-0812">Transmembrane</keyword>
<evidence type="ECO:0000259" key="8">
    <source>
        <dbReference type="Pfam" id="PF02687"/>
    </source>
</evidence>
<comment type="similarity">
    <text evidence="6">Belongs to the ABC-4 integral membrane protein family.</text>
</comment>
<protein>
    <submittedName>
        <fullName evidence="10">ABC transport system permease protein</fullName>
    </submittedName>
</protein>
<dbReference type="EMBL" id="JAGGLG010000019">
    <property type="protein sequence ID" value="MBP2018932.1"/>
    <property type="molecule type" value="Genomic_DNA"/>
</dbReference>
<dbReference type="Pfam" id="PF02687">
    <property type="entry name" value="FtsX"/>
    <property type="match status" value="1"/>
</dbReference>
<organism evidence="10 11">
    <name type="scientific">Symbiobacterium terraclitae</name>
    <dbReference type="NCBI Taxonomy" id="557451"/>
    <lineage>
        <taxon>Bacteria</taxon>
        <taxon>Bacillati</taxon>
        <taxon>Bacillota</taxon>
        <taxon>Clostridia</taxon>
        <taxon>Eubacteriales</taxon>
        <taxon>Symbiobacteriaceae</taxon>
        <taxon>Symbiobacterium</taxon>
    </lineage>
</organism>
<dbReference type="PANTHER" id="PTHR30572:SF4">
    <property type="entry name" value="ABC TRANSPORTER PERMEASE YTRF"/>
    <property type="match status" value="1"/>
</dbReference>
<evidence type="ECO:0000256" key="7">
    <source>
        <dbReference type="SAM" id="Phobius"/>
    </source>
</evidence>